<dbReference type="InterPro" id="IPR002937">
    <property type="entry name" value="Amino_oxidase"/>
</dbReference>
<dbReference type="EMBL" id="BHYM01000004">
    <property type="protein sequence ID" value="GCE36750.1"/>
    <property type="molecule type" value="Genomic_DNA"/>
</dbReference>
<dbReference type="Pfam" id="PF01593">
    <property type="entry name" value="Amino_oxidase"/>
    <property type="match status" value="1"/>
</dbReference>
<gene>
    <name evidence="2" type="ORF">Rhow_004697</name>
</gene>
<dbReference type="RefSeq" id="WP_225857888.1">
    <property type="nucleotide sequence ID" value="NZ_BHYM01000004.1"/>
</dbReference>
<evidence type="ECO:0000313" key="2">
    <source>
        <dbReference type="EMBL" id="GCE36750.1"/>
    </source>
</evidence>
<dbReference type="Gene3D" id="3.50.50.60">
    <property type="entry name" value="FAD/NAD(P)-binding domain"/>
    <property type="match status" value="1"/>
</dbReference>
<dbReference type="Proteomes" id="UP000287519">
    <property type="component" value="Unassembled WGS sequence"/>
</dbReference>
<protein>
    <submittedName>
        <fullName evidence="2">Amine oxidase</fullName>
    </submittedName>
</protein>
<evidence type="ECO:0000313" key="3">
    <source>
        <dbReference type="Proteomes" id="UP000287519"/>
    </source>
</evidence>
<proteinExistence type="predicted"/>
<reference evidence="2 3" key="1">
    <citation type="submission" date="2018-11" db="EMBL/GenBank/DDBJ databases">
        <title>Microbial catabolism of amino acid.</title>
        <authorList>
            <person name="Hibi M."/>
            <person name="Ogawa J."/>
        </authorList>
    </citation>
    <scope>NUCLEOTIDE SEQUENCE [LARGE SCALE GENOMIC DNA]</scope>
    <source>
        <strain evidence="2 3">C31-06</strain>
    </source>
</reference>
<sequence length="58" mass="6277">MLAPNQLDAVAHAARDTARRIRLAGSDHARDWAGFIDGAIESGLHTAHQIITDLESEN</sequence>
<comment type="caution">
    <text evidence="2">The sequence shown here is derived from an EMBL/GenBank/DDBJ whole genome shotgun (WGS) entry which is preliminary data.</text>
</comment>
<keyword evidence="3" id="KW-1185">Reference proteome</keyword>
<evidence type="ECO:0000259" key="1">
    <source>
        <dbReference type="Pfam" id="PF01593"/>
    </source>
</evidence>
<organism evidence="2 3">
    <name type="scientific">Rhodococcus wratislaviensis</name>
    <name type="common">Tsukamurella wratislaviensis</name>
    <dbReference type="NCBI Taxonomy" id="44752"/>
    <lineage>
        <taxon>Bacteria</taxon>
        <taxon>Bacillati</taxon>
        <taxon>Actinomycetota</taxon>
        <taxon>Actinomycetes</taxon>
        <taxon>Mycobacteriales</taxon>
        <taxon>Nocardiaceae</taxon>
        <taxon>Rhodococcus</taxon>
    </lineage>
</organism>
<dbReference type="GO" id="GO:0016491">
    <property type="term" value="F:oxidoreductase activity"/>
    <property type="evidence" value="ECO:0007669"/>
    <property type="project" value="InterPro"/>
</dbReference>
<dbReference type="InterPro" id="IPR036188">
    <property type="entry name" value="FAD/NAD-bd_sf"/>
</dbReference>
<dbReference type="AlphaFoldDB" id="A0A402BZH8"/>
<name>A0A402BZH8_RHOWR</name>
<accession>A0A402BZH8</accession>
<feature type="domain" description="Amine oxidase" evidence="1">
    <location>
        <begin position="6"/>
        <end position="51"/>
    </location>
</feature>